<accession>A0A9D4QKN7</accession>
<sequence>MALTSTKCRRDRYVFGREVERRKRQVETYNWDCSLQMHMMQARQVEETACLPEDLREKVLTCQQSAYRTIRARDVHSETDICE</sequence>
<name>A0A9D4QKN7_RHISA</name>
<protein>
    <submittedName>
        <fullName evidence="1">Uncharacterized protein</fullName>
    </submittedName>
</protein>
<reference evidence="1" key="1">
    <citation type="journal article" date="2020" name="Cell">
        <title>Large-Scale Comparative Analyses of Tick Genomes Elucidate Their Genetic Diversity and Vector Capacities.</title>
        <authorList>
            <consortium name="Tick Genome and Microbiome Consortium (TIGMIC)"/>
            <person name="Jia N."/>
            <person name="Wang J."/>
            <person name="Shi W."/>
            <person name="Du L."/>
            <person name="Sun Y."/>
            <person name="Zhan W."/>
            <person name="Jiang J.F."/>
            <person name="Wang Q."/>
            <person name="Zhang B."/>
            <person name="Ji P."/>
            <person name="Bell-Sakyi L."/>
            <person name="Cui X.M."/>
            <person name="Yuan T.T."/>
            <person name="Jiang B.G."/>
            <person name="Yang W.F."/>
            <person name="Lam T.T."/>
            <person name="Chang Q.C."/>
            <person name="Ding S.J."/>
            <person name="Wang X.J."/>
            <person name="Zhu J.G."/>
            <person name="Ruan X.D."/>
            <person name="Zhao L."/>
            <person name="Wei J.T."/>
            <person name="Ye R.Z."/>
            <person name="Que T.C."/>
            <person name="Du C.H."/>
            <person name="Zhou Y.H."/>
            <person name="Cheng J.X."/>
            <person name="Dai P.F."/>
            <person name="Guo W.B."/>
            <person name="Han X.H."/>
            <person name="Huang E.J."/>
            <person name="Li L.F."/>
            <person name="Wei W."/>
            <person name="Gao Y.C."/>
            <person name="Liu J.Z."/>
            <person name="Shao H.Z."/>
            <person name="Wang X."/>
            <person name="Wang C.C."/>
            <person name="Yang T.C."/>
            <person name="Huo Q.B."/>
            <person name="Li W."/>
            <person name="Chen H.Y."/>
            <person name="Chen S.E."/>
            <person name="Zhou L.G."/>
            <person name="Ni X.B."/>
            <person name="Tian J.H."/>
            <person name="Sheng Y."/>
            <person name="Liu T."/>
            <person name="Pan Y.S."/>
            <person name="Xia L.Y."/>
            <person name="Li J."/>
            <person name="Zhao F."/>
            <person name="Cao W.C."/>
        </authorList>
    </citation>
    <scope>NUCLEOTIDE SEQUENCE</scope>
    <source>
        <strain evidence="1">Rsan-2018</strain>
    </source>
</reference>
<dbReference type="EMBL" id="JABSTV010001245">
    <property type="protein sequence ID" value="KAH7982946.1"/>
    <property type="molecule type" value="Genomic_DNA"/>
</dbReference>
<evidence type="ECO:0000313" key="2">
    <source>
        <dbReference type="Proteomes" id="UP000821837"/>
    </source>
</evidence>
<dbReference type="Proteomes" id="UP000821837">
    <property type="component" value="Chromosome 1"/>
</dbReference>
<organism evidence="1 2">
    <name type="scientific">Rhipicephalus sanguineus</name>
    <name type="common">Brown dog tick</name>
    <name type="synonym">Ixodes sanguineus</name>
    <dbReference type="NCBI Taxonomy" id="34632"/>
    <lineage>
        <taxon>Eukaryota</taxon>
        <taxon>Metazoa</taxon>
        <taxon>Ecdysozoa</taxon>
        <taxon>Arthropoda</taxon>
        <taxon>Chelicerata</taxon>
        <taxon>Arachnida</taxon>
        <taxon>Acari</taxon>
        <taxon>Parasitiformes</taxon>
        <taxon>Ixodida</taxon>
        <taxon>Ixodoidea</taxon>
        <taxon>Ixodidae</taxon>
        <taxon>Rhipicephalinae</taxon>
        <taxon>Rhipicephalus</taxon>
        <taxon>Rhipicephalus</taxon>
    </lineage>
</organism>
<reference evidence="1" key="2">
    <citation type="submission" date="2021-09" db="EMBL/GenBank/DDBJ databases">
        <authorList>
            <person name="Jia N."/>
            <person name="Wang J."/>
            <person name="Shi W."/>
            <person name="Du L."/>
            <person name="Sun Y."/>
            <person name="Zhan W."/>
            <person name="Jiang J."/>
            <person name="Wang Q."/>
            <person name="Zhang B."/>
            <person name="Ji P."/>
            <person name="Sakyi L.B."/>
            <person name="Cui X."/>
            <person name="Yuan T."/>
            <person name="Jiang B."/>
            <person name="Yang W."/>
            <person name="Lam T.T.-Y."/>
            <person name="Chang Q."/>
            <person name="Ding S."/>
            <person name="Wang X."/>
            <person name="Zhu J."/>
            <person name="Ruan X."/>
            <person name="Zhao L."/>
            <person name="Wei J."/>
            <person name="Que T."/>
            <person name="Du C."/>
            <person name="Cheng J."/>
            <person name="Dai P."/>
            <person name="Han X."/>
            <person name="Huang E."/>
            <person name="Gao Y."/>
            <person name="Liu J."/>
            <person name="Shao H."/>
            <person name="Ye R."/>
            <person name="Li L."/>
            <person name="Wei W."/>
            <person name="Wang X."/>
            <person name="Wang C."/>
            <person name="Huo Q."/>
            <person name="Li W."/>
            <person name="Guo W."/>
            <person name="Chen H."/>
            <person name="Chen S."/>
            <person name="Zhou L."/>
            <person name="Zhou L."/>
            <person name="Ni X."/>
            <person name="Tian J."/>
            <person name="Zhou Y."/>
            <person name="Sheng Y."/>
            <person name="Liu T."/>
            <person name="Pan Y."/>
            <person name="Xia L."/>
            <person name="Li J."/>
            <person name="Zhao F."/>
            <person name="Cao W."/>
        </authorList>
    </citation>
    <scope>NUCLEOTIDE SEQUENCE</scope>
    <source>
        <strain evidence="1">Rsan-2018</strain>
        <tissue evidence="1">Larvae</tissue>
    </source>
</reference>
<comment type="caution">
    <text evidence="1">The sequence shown here is derived from an EMBL/GenBank/DDBJ whole genome shotgun (WGS) entry which is preliminary data.</text>
</comment>
<proteinExistence type="predicted"/>
<evidence type="ECO:0000313" key="1">
    <source>
        <dbReference type="EMBL" id="KAH7982946.1"/>
    </source>
</evidence>
<keyword evidence="2" id="KW-1185">Reference proteome</keyword>
<dbReference type="AlphaFoldDB" id="A0A9D4QKN7"/>
<dbReference type="VEuPathDB" id="VectorBase:RSAN_055205"/>
<gene>
    <name evidence="1" type="ORF">HPB52_008330</name>
</gene>